<dbReference type="GO" id="GO:0042602">
    <property type="term" value="F:riboflavin reductase (NADPH) activity"/>
    <property type="evidence" value="ECO:0007669"/>
    <property type="project" value="TreeGrafter"/>
</dbReference>
<accession>D5WXV2</accession>
<dbReference type="EMBL" id="CP002017">
    <property type="protein sequence ID" value="ADG06011.1"/>
    <property type="molecule type" value="Genomic_DNA"/>
</dbReference>
<dbReference type="Gene3D" id="2.30.110.10">
    <property type="entry name" value="Electron Transport, Fmn-binding Protein, Chain A"/>
    <property type="match status" value="1"/>
</dbReference>
<reference evidence="3 4" key="1">
    <citation type="journal article" date="2011" name="Stand. Genomic Sci.">
        <title>Complete genome sequence of the thermophilic, hydrogen-oxidizing Bacillus tusciae type strain (T2) and reclassification in the new genus, Kyrpidia gen. nov. as Kyrpidia tusciae comb. nov. and emendation of the family Alicyclobacillaceae da Costa and Rainey, 2010.</title>
        <authorList>
            <person name="Klenk H.P."/>
            <person name="Lapidus A."/>
            <person name="Chertkov O."/>
            <person name="Copeland A."/>
            <person name="Del Rio T.G."/>
            <person name="Nolan M."/>
            <person name="Lucas S."/>
            <person name="Chen F."/>
            <person name="Tice H."/>
            <person name="Cheng J.F."/>
            <person name="Han C."/>
            <person name="Bruce D."/>
            <person name="Goodwin L."/>
            <person name="Pitluck S."/>
            <person name="Pati A."/>
            <person name="Ivanova N."/>
            <person name="Mavromatis K."/>
            <person name="Daum C."/>
            <person name="Chen A."/>
            <person name="Palaniappan K."/>
            <person name="Chang Y.J."/>
            <person name="Land M."/>
            <person name="Hauser L."/>
            <person name="Jeffries C.D."/>
            <person name="Detter J.C."/>
            <person name="Rohde M."/>
            <person name="Abt B."/>
            <person name="Pukall R."/>
            <person name="Goker M."/>
            <person name="Bristow J."/>
            <person name="Markowitz V."/>
            <person name="Hugenholtz P."/>
            <person name="Eisen J.A."/>
        </authorList>
    </citation>
    <scope>NUCLEOTIDE SEQUENCE [LARGE SCALE GENOMIC DNA]</scope>
    <source>
        <strain evidence="3 4">DSM 2912</strain>
    </source>
</reference>
<dbReference type="Proteomes" id="UP000002368">
    <property type="component" value="Chromosome"/>
</dbReference>
<dbReference type="PANTHER" id="PTHR30466:SF1">
    <property type="entry name" value="FMN REDUCTASE (NADH) RUTF"/>
    <property type="match status" value="1"/>
</dbReference>
<evidence type="ECO:0000256" key="1">
    <source>
        <dbReference type="ARBA" id="ARBA00023002"/>
    </source>
</evidence>
<dbReference type="KEGG" id="bts:Btus_1286"/>
<keyword evidence="4" id="KW-1185">Reference proteome</keyword>
<keyword evidence="1" id="KW-0560">Oxidoreductase</keyword>
<evidence type="ECO:0000313" key="4">
    <source>
        <dbReference type="Proteomes" id="UP000002368"/>
    </source>
</evidence>
<protein>
    <submittedName>
        <fullName evidence="3">Flavin reductase domain protein FMN-binding protein</fullName>
    </submittedName>
</protein>
<dbReference type="GO" id="GO:0010181">
    <property type="term" value="F:FMN binding"/>
    <property type="evidence" value="ECO:0007669"/>
    <property type="project" value="InterPro"/>
</dbReference>
<sequence length="159" mass="17568">MAVEVQADEFRRTMATFATGVTVVTVDHEGGVHGMTANAFTSVSLNPPLILVSVDKKTHTHDMIAKAETFGVSILRRDQEALSRHYGGKPDPALQPQHEWVKGVPVLRTCLSSVACRVWASYEGGDHTLFVGRVLDMRLHGGDPLIFFDRAYRQLQPNL</sequence>
<dbReference type="Pfam" id="PF01613">
    <property type="entry name" value="Flavin_Reduct"/>
    <property type="match status" value="1"/>
</dbReference>
<organism evidence="3 4">
    <name type="scientific">Kyrpidia tusciae (strain DSM 2912 / NBRC 15312 / T2)</name>
    <name type="common">Bacillus tusciae</name>
    <dbReference type="NCBI Taxonomy" id="562970"/>
    <lineage>
        <taxon>Bacteria</taxon>
        <taxon>Bacillati</taxon>
        <taxon>Bacillota</taxon>
        <taxon>Bacilli</taxon>
        <taxon>Bacillales</taxon>
        <taxon>Alicyclobacillaceae</taxon>
        <taxon>Kyrpidia</taxon>
    </lineage>
</organism>
<dbReference type="PANTHER" id="PTHR30466">
    <property type="entry name" value="FLAVIN REDUCTASE"/>
    <property type="match status" value="1"/>
</dbReference>
<gene>
    <name evidence="3" type="ordered locus">Btus_1286</name>
</gene>
<dbReference type="HOGENOM" id="CLU_059021_1_4_9"/>
<dbReference type="SMART" id="SM00903">
    <property type="entry name" value="Flavin_Reduct"/>
    <property type="match status" value="1"/>
</dbReference>
<dbReference type="AlphaFoldDB" id="D5WXV2"/>
<dbReference type="SUPFAM" id="SSF50475">
    <property type="entry name" value="FMN-binding split barrel"/>
    <property type="match status" value="1"/>
</dbReference>
<dbReference type="InterPro" id="IPR012349">
    <property type="entry name" value="Split_barrel_FMN-bd"/>
</dbReference>
<dbReference type="eggNOG" id="COG1853">
    <property type="taxonomic scope" value="Bacteria"/>
</dbReference>
<evidence type="ECO:0000313" key="3">
    <source>
        <dbReference type="EMBL" id="ADG06011.1"/>
    </source>
</evidence>
<dbReference type="InterPro" id="IPR050268">
    <property type="entry name" value="NADH-dep_flavin_reductase"/>
</dbReference>
<feature type="domain" description="Flavin reductase like" evidence="2">
    <location>
        <begin position="14"/>
        <end position="154"/>
    </location>
</feature>
<dbReference type="STRING" id="562970.Btus_1286"/>
<name>D5WXV2_KYRT2</name>
<evidence type="ECO:0000259" key="2">
    <source>
        <dbReference type="SMART" id="SM00903"/>
    </source>
</evidence>
<dbReference type="RefSeq" id="WP_013075301.1">
    <property type="nucleotide sequence ID" value="NC_014098.1"/>
</dbReference>
<proteinExistence type="predicted"/>
<dbReference type="GO" id="GO:0006208">
    <property type="term" value="P:pyrimidine nucleobase catabolic process"/>
    <property type="evidence" value="ECO:0007669"/>
    <property type="project" value="TreeGrafter"/>
</dbReference>
<dbReference type="InterPro" id="IPR002563">
    <property type="entry name" value="Flavin_Rdtase-like_dom"/>
</dbReference>